<dbReference type="Pfam" id="PF04536">
    <property type="entry name" value="TPM_phosphatase"/>
    <property type="match status" value="1"/>
</dbReference>
<proteinExistence type="predicted"/>
<evidence type="ECO:0000313" key="3">
    <source>
        <dbReference type="Proteomes" id="UP000435357"/>
    </source>
</evidence>
<organism evidence="2 3">
    <name type="scientific">Salibacter halophilus</name>
    <dbReference type="NCBI Taxonomy" id="1803916"/>
    <lineage>
        <taxon>Bacteria</taxon>
        <taxon>Pseudomonadati</taxon>
        <taxon>Bacteroidota</taxon>
        <taxon>Flavobacteriia</taxon>
        <taxon>Flavobacteriales</taxon>
        <taxon>Salibacteraceae</taxon>
        <taxon>Salibacter</taxon>
    </lineage>
</organism>
<reference evidence="2 3" key="1">
    <citation type="submission" date="2019-09" db="EMBL/GenBank/DDBJ databases">
        <title>Genomes of Cryomorphaceae.</title>
        <authorList>
            <person name="Bowman J.P."/>
        </authorList>
    </citation>
    <scope>NUCLEOTIDE SEQUENCE [LARGE SCALE GENOMIC DNA]</scope>
    <source>
        <strain evidence="2 3">KCTC 52047</strain>
    </source>
</reference>
<sequence>MANARKFFTPDQQKIVTDAIAHAEKQTSGEIMVHIDDKCKEDVLDRAAYVFELLKMHKTELRNGVLFYVAFEDRKFAIIGDAGINSKVEEGFWDSTRDIVIDHFKKGEYAEGLAAGVKKAGSELQKYFPYQKDDVNELSNEMSFGSDHDKKNDE</sequence>
<dbReference type="Proteomes" id="UP000435357">
    <property type="component" value="Unassembled WGS sequence"/>
</dbReference>
<dbReference type="InterPro" id="IPR007621">
    <property type="entry name" value="TPM_dom"/>
</dbReference>
<dbReference type="AlphaFoldDB" id="A0A6N6M936"/>
<feature type="domain" description="TPM" evidence="1">
    <location>
        <begin position="6"/>
        <end position="121"/>
    </location>
</feature>
<name>A0A6N6M936_9FLAO</name>
<dbReference type="Gene3D" id="3.10.310.50">
    <property type="match status" value="1"/>
</dbReference>
<evidence type="ECO:0000313" key="2">
    <source>
        <dbReference type="EMBL" id="KAB1064548.1"/>
    </source>
</evidence>
<dbReference type="PANTHER" id="PTHR30373">
    <property type="entry name" value="UPF0603 PROTEIN YGCG"/>
    <property type="match status" value="1"/>
</dbReference>
<dbReference type="PANTHER" id="PTHR30373:SF8">
    <property type="entry name" value="BLL7265 PROTEIN"/>
    <property type="match status" value="1"/>
</dbReference>
<gene>
    <name evidence="2" type="ORF">F3059_07575</name>
</gene>
<keyword evidence="3" id="KW-1185">Reference proteome</keyword>
<protein>
    <submittedName>
        <fullName evidence="2">TPM domain-containing protein</fullName>
    </submittedName>
</protein>
<dbReference type="EMBL" id="WACR01000005">
    <property type="protein sequence ID" value="KAB1064548.1"/>
    <property type="molecule type" value="Genomic_DNA"/>
</dbReference>
<comment type="caution">
    <text evidence="2">The sequence shown here is derived from an EMBL/GenBank/DDBJ whole genome shotgun (WGS) entry which is preliminary data.</text>
</comment>
<dbReference type="OrthoDB" id="9786161at2"/>
<evidence type="ECO:0000259" key="1">
    <source>
        <dbReference type="Pfam" id="PF04536"/>
    </source>
</evidence>
<dbReference type="RefSeq" id="WP_151167831.1">
    <property type="nucleotide sequence ID" value="NZ_WACR01000005.1"/>
</dbReference>
<accession>A0A6N6M936</accession>